<gene>
    <name evidence="2" type="ORF">Cch02nite_54320</name>
</gene>
<keyword evidence="3" id="KW-1185">Reference proteome</keyword>
<protein>
    <recommendedName>
        <fullName evidence="4">S-adenosyl methyltransferase</fullName>
    </recommendedName>
</protein>
<dbReference type="InterPro" id="IPR029063">
    <property type="entry name" value="SAM-dependent_MTases_sf"/>
</dbReference>
<evidence type="ECO:0000313" key="3">
    <source>
        <dbReference type="Proteomes" id="UP000619293"/>
    </source>
</evidence>
<dbReference type="EMBL" id="BONG01000039">
    <property type="protein sequence ID" value="GIF91988.1"/>
    <property type="molecule type" value="Genomic_DNA"/>
</dbReference>
<proteinExistence type="predicted"/>
<feature type="region of interest" description="Disordered" evidence="1">
    <location>
        <begin position="1"/>
        <end position="23"/>
    </location>
</feature>
<evidence type="ECO:0008006" key="4">
    <source>
        <dbReference type="Google" id="ProtNLM"/>
    </source>
</evidence>
<dbReference type="AlphaFoldDB" id="A0A8J3K341"/>
<dbReference type="Proteomes" id="UP000619293">
    <property type="component" value="Unassembled WGS sequence"/>
</dbReference>
<comment type="caution">
    <text evidence="2">The sequence shown here is derived from an EMBL/GenBank/DDBJ whole genome shotgun (WGS) entry which is preliminary data.</text>
</comment>
<reference evidence="2 3" key="1">
    <citation type="submission" date="2021-01" db="EMBL/GenBank/DDBJ databases">
        <title>Whole genome shotgun sequence of Catellatospora chokoriensis NBRC 107358.</title>
        <authorList>
            <person name="Komaki H."/>
            <person name="Tamura T."/>
        </authorList>
    </citation>
    <scope>NUCLEOTIDE SEQUENCE [LARGE SCALE GENOMIC DNA]</scope>
    <source>
        <strain evidence="2 3">NBRC 107358</strain>
    </source>
</reference>
<dbReference type="Pfam" id="PF04672">
    <property type="entry name" value="Methyltransf_19"/>
    <property type="match status" value="1"/>
</dbReference>
<evidence type="ECO:0000313" key="2">
    <source>
        <dbReference type="EMBL" id="GIF91988.1"/>
    </source>
</evidence>
<dbReference type="InterPro" id="IPR006764">
    <property type="entry name" value="SAM_dep_MeTrfase_SAV2177_type"/>
</dbReference>
<evidence type="ECO:0000256" key="1">
    <source>
        <dbReference type="SAM" id="MobiDB-lite"/>
    </source>
</evidence>
<name>A0A8J3K341_9ACTN</name>
<dbReference type="PIRSF" id="PIRSF017393">
    <property type="entry name" value="MTase_SAV2177"/>
    <property type="match status" value="1"/>
</dbReference>
<organism evidence="2 3">
    <name type="scientific">Catellatospora chokoriensis</name>
    <dbReference type="NCBI Taxonomy" id="310353"/>
    <lineage>
        <taxon>Bacteria</taxon>
        <taxon>Bacillati</taxon>
        <taxon>Actinomycetota</taxon>
        <taxon>Actinomycetes</taxon>
        <taxon>Micromonosporales</taxon>
        <taxon>Micromonosporaceae</taxon>
        <taxon>Catellatospora</taxon>
    </lineage>
</organism>
<dbReference type="SUPFAM" id="SSF53335">
    <property type="entry name" value="S-adenosyl-L-methionine-dependent methyltransferases"/>
    <property type="match status" value="1"/>
</dbReference>
<accession>A0A8J3K341</accession>
<dbReference type="Gene3D" id="3.40.50.150">
    <property type="entry name" value="Vaccinia Virus protein VP39"/>
    <property type="match status" value="1"/>
</dbReference>
<feature type="compositionally biased region" description="Gly residues" evidence="1">
    <location>
        <begin position="1"/>
        <end position="11"/>
    </location>
</feature>
<dbReference type="CDD" id="cd02440">
    <property type="entry name" value="AdoMet_MTases"/>
    <property type="match status" value="1"/>
</dbReference>
<sequence>MSQGGGPGAGGEEVAPPGVDTSTPHSARMYDWWLGGKDNFAADRAMGDAFIQAIPTIKTMAKENRKFLGRAVNYLVADAGVRQFLDIGTGIPTRPNLHEDAQAVAPETRVVYVDNDPIVLAHARALLVSSEQGRSEYIHADLRKPQEILSDPALLQTLDLSKPVALMMVAVLMLLKDAEDPWGHTRELMDALPSGSYLTITHPGREFDEEAMEVIRSSAERGGMTVIPRTKADVARFFEGWDLVEPGVVPVMAWHPDGELADPNGAFYWAGMARKR</sequence>